<reference evidence="2 3" key="1">
    <citation type="submission" date="2019-07" db="EMBL/GenBank/DDBJ databases">
        <title>Sphingomonas AE3 Genome sequencing and assembly.</title>
        <authorList>
            <person name="Kim H."/>
        </authorList>
    </citation>
    <scope>NUCLEOTIDE SEQUENCE [LARGE SCALE GENOMIC DNA]</scope>
    <source>
        <strain evidence="2 3">AE3</strain>
    </source>
</reference>
<dbReference type="PANTHER" id="PTHR39327">
    <property type="match status" value="1"/>
</dbReference>
<keyword evidence="3" id="KW-1185">Reference proteome</keyword>
<dbReference type="KEGG" id="sxa:FMM02_05675"/>
<evidence type="ECO:0000313" key="2">
    <source>
        <dbReference type="EMBL" id="QDP19496.1"/>
    </source>
</evidence>
<proteinExistence type="predicted"/>
<keyword evidence="1" id="KW-0732">Signal</keyword>
<sequence length="255" mass="27163">MGMSGMKATLIGGLALGACMAAAVPASTAETAASPRKPDSYPALIIDRPNKAPGRATHPMIVNRASNPDVFGTVALNAGVTFYDARFRRVSTADARDPLVQRLAAGVAGLDSVAKLRAVQTEVNRRIRWTHDLEGMGVADLWANAGETLRRGIGDSEDIAIVKMQVLKAAGFDAKDLYISIGRHTTRGAHILLLAKTANGFFVLDDQMEALLTPTEHGRFVPVMTLGQGNSWIHGKRVHRVASRSGTNDRAASGR</sequence>
<accession>A0A516IRF3</accession>
<feature type="chain" id="PRO_5021898490" evidence="1">
    <location>
        <begin position="29"/>
        <end position="255"/>
    </location>
</feature>
<protein>
    <submittedName>
        <fullName evidence="2">Uncharacterized protein</fullName>
    </submittedName>
</protein>
<organism evidence="2 3">
    <name type="scientific">Sphingomonas xanthus</name>
    <dbReference type="NCBI Taxonomy" id="2594473"/>
    <lineage>
        <taxon>Bacteria</taxon>
        <taxon>Pseudomonadati</taxon>
        <taxon>Pseudomonadota</taxon>
        <taxon>Alphaproteobacteria</taxon>
        <taxon>Sphingomonadales</taxon>
        <taxon>Sphingomonadaceae</taxon>
        <taxon>Sphingomonas</taxon>
    </lineage>
</organism>
<dbReference type="AlphaFoldDB" id="A0A516IRF3"/>
<dbReference type="OrthoDB" id="7562392at2"/>
<dbReference type="Proteomes" id="UP000321857">
    <property type="component" value="Chromosome"/>
</dbReference>
<evidence type="ECO:0000313" key="3">
    <source>
        <dbReference type="Proteomes" id="UP000321857"/>
    </source>
</evidence>
<dbReference type="InterPro" id="IPR010319">
    <property type="entry name" value="Transglutaminase-like_Cys_pept"/>
</dbReference>
<dbReference type="EMBL" id="CP041659">
    <property type="protein sequence ID" value="QDP19496.1"/>
    <property type="molecule type" value="Genomic_DNA"/>
</dbReference>
<dbReference type="PROSITE" id="PS51257">
    <property type="entry name" value="PROKAR_LIPOPROTEIN"/>
    <property type="match status" value="1"/>
</dbReference>
<dbReference type="Gene3D" id="3.10.620.30">
    <property type="match status" value="1"/>
</dbReference>
<name>A0A516IRF3_9SPHN</name>
<dbReference type="Pfam" id="PF06035">
    <property type="entry name" value="Peptidase_C93"/>
    <property type="match status" value="1"/>
</dbReference>
<gene>
    <name evidence="2" type="ORF">FMM02_05675</name>
</gene>
<feature type="signal peptide" evidence="1">
    <location>
        <begin position="1"/>
        <end position="28"/>
    </location>
</feature>
<evidence type="ECO:0000256" key="1">
    <source>
        <dbReference type="SAM" id="SignalP"/>
    </source>
</evidence>
<dbReference type="PANTHER" id="PTHR39327:SF1">
    <property type="entry name" value="BLR5470 PROTEIN"/>
    <property type="match status" value="1"/>
</dbReference>